<dbReference type="Pfam" id="PF22435">
    <property type="entry name" value="MRM3-like_sub_bind"/>
    <property type="match status" value="1"/>
</dbReference>
<dbReference type="CDD" id="cd18095">
    <property type="entry name" value="SpoU-like_rRNA-MTase"/>
    <property type="match status" value="1"/>
</dbReference>
<dbReference type="KEGG" id="abat:CFX1CAM_0809"/>
<dbReference type="SUPFAM" id="SSF55315">
    <property type="entry name" value="L30e-like"/>
    <property type="match status" value="1"/>
</dbReference>
<evidence type="ECO:0000313" key="6">
    <source>
        <dbReference type="Proteomes" id="UP000195514"/>
    </source>
</evidence>
<dbReference type="EMBL" id="LT859958">
    <property type="protein sequence ID" value="SMX53874.1"/>
    <property type="molecule type" value="Genomic_DNA"/>
</dbReference>
<evidence type="ECO:0000259" key="4">
    <source>
        <dbReference type="SMART" id="SM00967"/>
    </source>
</evidence>
<organism evidence="5 6">
    <name type="scientific">Candidatus Brevifilum fermentans</name>
    <dbReference type="NCBI Taxonomy" id="1986204"/>
    <lineage>
        <taxon>Bacteria</taxon>
        <taxon>Bacillati</taxon>
        <taxon>Chloroflexota</taxon>
        <taxon>Anaerolineae</taxon>
        <taxon>Anaerolineales</taxon>
        <taxon>Anaerolineaceae</taxon>
        <taxon>Candidatus Brevifilum</taxon>
    </lineage>
</organism>
<dbReference type="InterPro" id="IPR051259">
    <property type="entry name" value="rRNA_Methyltransferase"/>
</dbReference>
<feature type="domain" description="RNA 2-O ribose methyltransferase substrate binding" evidence="4">
    <location>
        <begin position="30"/>
        <end position="106"/>
    </location>
</feature>
<evidence type="ECO:0000256" key="1">
    <source>
        <dbReference type="ARBA" id="ARBA00007228"/>
    </source>
</evidence>
<dbReference type="InterPro" id="IPR013123">
    <property type="entry name" value="SpoU_subst-bd"/>
</dbReference>
<dbReference type="InterPro" id="IPR029064">
    <property type="entry name" value="Ribosomal_eL30-like_sf"/>
</dbReference>
<evidence type="ECO:0000313" key="5">
    <source>
        <dbReference type="EMBL" id="SMX53874.1"/>
    </source>
</evidence>
<sequence>MMITSFSNPKIKAIRKLEERKARQETGLFFIEGLRTVGEAIQTGAPIETLVIAPQLLISTFGQSLLAHPAVQAVETITVSSEVFERIAHKDGPQGIGAIVRQQWHSLNAIPVSSTAVWVALDRIADPGNLGSIMRTADASGCQGIILLGACADPHDPTAVKASMGSIFSLKLVTSDWESFLKWRTGNQIALIGTSDMAPTDYQDITYPRPLVLLMGSERHGLPAEAVAACDALVRIPMQGRADSLNVSVATGIVLYEIYNQSKKLDTIEP</sequence>
<name>A0A1Y6K2L3_9CHLR</name>
<dbReference type="Gene3D" id="3.30.1330.30">
    <property type="match status" value="1"/>
</dbReference>
<dbReference type="InterPro" id="IPR001537">
    <property type="entry name" value="SpoU_MeTrfase"/>
</dbReference>
<dbReference type="AlphaFoldDB" id="A0A1Y6K2L3"/>
<dbReference type="GO" id="GO:0032259">
    <property type="term" value="P:methylation"/>
    <property type="evidence" value="ECO:0007669"/>
    <property type="project" value="UniProtKB-KW"/>
</dbReference>
<dbReference type="GO" id="GO:0008173">
    <property type="term" value="F:RNA methyltransferase activity"/>
    <property type="evidence" value="ECO:0007669"/>
    <property type="project" value="InterPro"/>
</dbReference>
<evidence type="ECO:0000256" key="3">
    <source>
        <dbReference type="ARBA" id="ARBA00022679"/>
    </source>
</evidence>
<reference evidence="6" key="1">
    <citation type="submission" date="2017-05" db="EMBL/GenBank/DDBJ databases">
        <authorList>
            <person name="Kirkegaard R."/>
            <person name="Mcilroy J S."/>
        </authorList>
    </citation>
    <scope>NUCLEOTIDE SEQUENCE [LARGE SCALE GENOMIC DNA]</scope>
</reference>
<dbReference type="InterPro" id="IPR029026">
    <property type="entry name" value="tRNA_m1G_MTases_N"/>
</dbReference>
<dbReference type="Proteomes" id="UP000195514">
    <property type="component" value="Chromosome I"/>
</dbReference>
<dbReference type="PANTHER" id="PTHR43191">
    <property type="entry name" value="RRNA METHYLTRANSFERASE 3"/>
    <property type="match status" value="1"/>
</dbReference>
<dbReference type="OrthoDB" id="9794400at2"/>
<dbReference type="InterPro" id="IPR029028">
    <property type="entry name" value="Alpha/beta_knot_MTases"/>
</dbReference>
<dbReference type="InterPro" id="IPR053888">
    <property type="entry name" value="MRM3-like_sub_bind"/>
</dbReference>
<dbReference type="Gene3D" id="3.40.1280.10">
    <property type="match status" value="1"/>
</dbReference>
<dbReference type="RefSeq" id="WP_087861783.1">
    <property type="nucleotide sequence ID" value="NZ_LT859958.1"/>
</dbReference>
<keyword evidence="2 5" id="KW-0489">Methyltransferase</keyword>
<dbReference type="Pfam" id="PF00588">
    <property type="entry name" value="SpoU_methylase"/>
    <property type="match status" value="1"/>
</dbReference>
<accession>A0A1Y6K2L3</accession>
<dbReference type="PANTHER" id="PTHR43191:SF2">
    <property type="entry name" value="RRNA METHYLTRANSFERASE 3, MITOCHONDRIAL"/>
    <property type="match status" value="1"/>
</dbReference>
<protein>
    <submittedName>
        <fullName evidence="5">tRNA/rRNA methyltransferase (SpoU)</fullName>
    </submittedName>
</protein>
<comment type="similarity">
    <text evidence="1">Belongs to the class IV-like SAM-binding methyltransferase superfamily. RNA methyltransferase TrmH family.</text>
</comment>
<gene>
    <name evidence="5" type="ORF">CFX1CAM_0809</name>
</gene>
<proteinExistence type="inferred from homology"/>
<keyword evidence="3 5" id="KW-0808">Transferase</keyword>
<dbReference type="GO" id="GO:0006396">
    <property type="term" value="P:RNA processing"/>
    <property type="evidence" value="ECO:0007669"/>
    <property type="project" value="InterPro"/>
</dbReference>
<dbReference type="GO" id="GO:0005737">
    <property type="term" value="C:cytoplasm"/>
    <property type="evidence" value="ECO:0007669"/>
    <property type="project" value="UniProtKB-ARBA"/>
</dbReference>
<dbReference type="GO" id="GO:0003723">
    <property type="term" value="F:RNA binding"/>
    <property type="evidence" value="ECO:0007669"/>
    <property type="project" value="InterPro"/>
</dbReference>
<dbReference type="SUPFAM" id="SSF75217">
    <property type="entry name" value="alpha/beta knot"/>
    <property type="match status" value="1"/>
</dbReference>
<dbReference type="SMART" id="SM00967">
    <property type="entry name" value="SpoU_sub_bind"/>
    <property type="match status" value="1"/>
</dbReference>
<keyword evidence="6" id="KW-1185">Reference proteome</keyword>
<evidence type="ECO:0000256" key="2">
    <source>
        <dbReference type="ARBA" id="ARBA00022603"/>
    </source>
</evidence>